<accession>A0A371BFZ7</accession>
<protein>
    <submittedName>
        <fullName evidence="2">Uncharacterized protein</fullName>
    </submittedName>
</protein>
<sequence>MTLAMKRLKNIGWLALVFATAVLLYPLSLNVAALHSDLAKVNSDILETEREIRFLQAEIRTRASVAQLEEWNSLLYGYAPPSAEQFIDGERGLASLGGQEQVVKPVMVAVNDIDGVAPAGEIGTPGGAPSLIVDEKPANREQVREVKVALATTVKASPEPVRSAPKGRTERLASIDDKLLSDSVLREIQSAAEKENRRK</sequence>
<dbReference type="Proteomes" id="UP000263833">
    <property type="component" value="Unassembled WGS sequence"/>
</dbReference>
<comment type="caution">
    <text evidence="2">The sequence shown here is derived from an EMBL/GenBank/DDBJ whole genome shotgun (WGS) entry which is preliminary data.</text>
</comment>
<name>A0A371BFZ7_9SPHN</name>
<evidence type="ECO:0000313" key="3">
    <source>
        <dbReference type="Proteomes" id="UP000263833"/>
    </source>
</evidence>
<evidence type="ECO:0000313" key="2">
    <source>
        <dbReference type="EMBL" id="RDV06522.1"/>
    </source>
</evidence>
<gene>
    <name evidence="2" type="ORF">DXH95_03615</name>
</gene>
<reference evidence="3" key="1">
    <citation type="submission" date="2018-08" db="EMBL/GenBank/DDBJ databases">
        <authorList>
            <person name="Kim S.-J."/>
            <person name="Jung G.-Y."/>
        </authorList>
    </citation>
    <scope>NUCLEOTIDE SEQUENCE [LARGE SCALE GENOMIC DNA]</scope>
    <source>
        <strain evidence="3">GY_G</strain>
    </source>
</reference>
<organism evidence="2 3">
    <name type="scientific">Sphingorhabdus pulchriflava</name>
    <dbReference type="NCBI Taxonomy" id="2292257"/>
    <lineage>
        <taxon>Bacteria</taxon>
        <taxon>Pseudomonadati</taxon>
        <taxon>Pseudomonadota</taxon>
        <taxon>Alphaproteobacteria</taxon>
        <taxon>Sphingomonadales</taxon>
        <taxon>Sphingomonadaceae</taxon>
        <taxon>Sphingorhabdus</taxon>
    </lineage>
</organism>
<evidence type="ECO:0000256" key="1">
    <source>
        <dbReference type="SAM" id="MobiDB-lite"/>
    </source>
</evidence>
<dbReference type="EMBL" id="QRGP01000001">
    <property type="protein sequence ID" value="RDV06522.1"/>
    <property type="molecule type" value="Genomic_DNA"/>
</dbReference>
<proteinExistence type="predicted"/>
<dbReference type="AlphaFoldDB" id="A0A371BFZ7"/>
<feature type="region of interest" description="Disordered" evidence="1">
    <location>
        <begin position="155"/>
        <end position="175"/>
    </location>
</feature>
<keyword evidence="3" id="KW-1185">Reference proteome</keyword>